<dbReference type="OrthoDB" id="10254686at2759"/>
<protein>
    <submittedName>
        <fullName evidence="2">Uncharacterized protein</fullName>
    </submittedName>
</protein>
<feature type="compositionally biased region" description="Polar residues" evidence="1">
    <location>
        <begin position="363"/>
        <end position="374"/>
    </location>
</feature>
<evidence type="ECO:0000256" key="1">
    <source>
        <dbReference type="SAM" id="MobiDB-lite"/>
    </source>
</evidence>
<dbReference type="AlphaFoldDB" id="A0A9N8HXA9"/>
<proteinExistence type="predicted"/>
<sequence length="374" mass="42200">MEKTRHESQGMTASDVDVIWLRNSLINYRPGQGTGVQDPHFLEVVKRHVPVPGDKVCLVSNIDDPKWGRFVPYTLCRRHYWSDKKYKVKTFIQSQPCDNIRIEGTLLLHFVCREPLPVNVLKYIATSDPSALQTTCSVSVPSSHSLVSGLMFSRALPLHVAIEMFRFDPKKTMIFPAFKYLVEQFPQALAIRNCKGSLPLEQACNIGATPPSLLRYLDKHHSTSSDAPELKQDPFWLACKAGHPLPNLLTLLCRDVPLAAIRRWHLATQDREESRAKNRVRGLVHKAERLMQNLHDKELTALQANVQTAMAGVSYNEPSDKLLVIFHTWIKDFVERWKAEIDTIRGEVSDILLEPASEMDASGATSPTTGSGER</sequence>
<feature type="region of interest" description="Disordered" evidence="1">
    <location>
        <begin position="355"/>
        <end position="374"/>
    </location>
</feature>
<name>A0A9N8HXA9_9STRA</name>
<reference evidence="2" key="1">
    <citation type="submission" date="2020-06" db="EMBL/GenBank/DDBJ databases">
        <authorList>
            <consortium name="Plant Systems Biology data submission"/>
        </authorList>
    </citation>
    <scope>NUCLEOTIDE SEQUENCE</scope>
    <source>
        <strain evidence="2">D6</strain>
    </source>
</reference>
<comment type="caution">
    <text evidence="2">The sequence shown here is derived from an EMBL/GenBank/DDBJ whole genome shotgun (WGS) entry which is preliminary data.</text>
</comment>
<gene>
    <name evidence="2" type="ORF">SEMRO_3009_G342070.1</name>
</gene>
<dbReference type="Proteomes" id="UP001153069">
    <property type="component" value="Unassembled WGS sequence"/>
</dbReference>
<keyword evidence="3" id="KW-1185">Reference proteome</keyword>
<evidence type="ECO:0000313" key="2">
    <source>
        <dbReference type="EMBL" id="CAB9530723.1"/>
    </source>
</evidence>
<dbReference type="EMBL" id="CAICTM010003007">
    <property type="protein sequence ID" value="CAB9530723.1"/>
    <property type="molecule type" value="Genomic_DNA"/>
</dbReference>
<accession>A0A9N8HXA9</accession>
<organism evidence="2 3">
    <name type="scientific">Seminavis robusta</name>
    <dbReference type="NCBI Taxonomy" id="568900"/>
    <lineage>
        <taxon>Eukaryota</taxon>
        <taxon>Sar</taxon>
        <taxon>Stramenopiles</taxon>
        <taxon>Ochrophyta</taxon>
        <taxon>Bacillariophyta</taxon>
        <taxon>Bacillariophyceae</taxon>
        <taxon>Bacillariophycidae</taxon>
        <taxon>Naviculales</taxon>
        <taxon>Naviculaceae</taxon>
        <taxon>Seminavis</taxon>
    </lineage>
</organism>
<evidence type="ECO:0000313" key="3">
    <source>
        <dbReference type="Proteomes" id="UP001153069"/>
    </source>
</evidence>